<comment type="caution">
    <text evidence="1">The sequence shown here is derived from an EMBL/GenBank/DDBJ whole genome shotgun (WGS) entry which is preliminary data.</text>
</comment>
<sequence>MHYKEMQRHDVSKHYKRPELCVIEGEACGHVIPEQAAKIQNFKGACPFCGQVQVWHVHESQFYYPE</sequence>
<gene>
    <name evidence="1" type="ORF">ANME2D_03411</name>
</gene>
<accession>A0A062V4F5</accession>
<dbReference type="AlphaFoldDB" id="A0A062V4F5"/>
<protein>
    <submittedName>
        <fullName evidence="1">Uncharacterized protein</fullName>
    </submittedName>
</protein>
<evidence type="ECO:0000313" key="1">
    <source>
        <dbReference type="EMBL" id="KCZ70295.1"/>
    </source>
</evidence>
<proteinExistence type="predicted"/>
<name>A0A062V4F5_9EURY</name>
<dbReference type="Proteomes" id="UP000027153">
    <property type="component" value="Unassembled WGS sequence"/>
</dbReference>
<organism evidence="1 2">
    <name type="scientific">Candidatus Methanoperedens nitratireducens</name>
    <dbReference type="NCBI Taxonomy" id="1392998"/>
    <lineage>
        <taxon>Archaea</taxon>
        <taxon>Methanobacteriati</taxon>
        <taxon>Methanobacteriota</taxon>
        <taxon>Stenosarchaea group</taxon>
        <taxon>Methanomicrobia</taxon>
        <taxon>Methanosarcinales</taxon>
        <taxon>ANME-2 cluster</taxon>
        <taxon>Candidatus Methanoperedentaceae</taxon>
        <taxon>Candidatus Methanoperedens</taxon>
    </lineage>
</organism>
<dbReference type="EMBL" id="JMIY01000009">
    <property type="protein sequence ID" value="KCZ70295.1"/>
    <property type="molecule type" value="Genomic_DNA"/>
</dbReference>
<keyword evidence="2" id="KW-1185">Reference proteome</keyword>
<evidence type="ECO:0000313" key="2">
    <source>
        <dbReference type="Proteomes" id="UP000027153"/>
    </source>
</evidence>
<reference evidence="1 2" key="1">
    <citation type="journal article" date="2013" name="Nature">
        <title>Anaerobic oxidation of methane coupled to nitrate reduction in a novel archaeal lineage.</title>
        <authorList>
            <person name="Haroon M.F."/>
            <person name="Hu S."/>
            <person name="Shi Y."/>
            <person name="Imelfort M."/>
            <person name="Keller J."/>
            <person name="Hugenholtz P."/>
            <person name="Yuan Z."/>
            <person name="Tyson G.W."/>
        </authorList>
    </citation>
    <scope>NUCLEOTIDE SEQUENCE [LARGE SCALE GENOMIC DNA]</scope>
    <source>
        <strain evidence="1 2">ANME-2d</strain>
    </source>
</reference>